<dbReference type="EMBL" id="NAJO01000033">
    <property type="protein sequence ID" value="OQO00911.1"/>
    <property type="molecule type" value="Genomic_DNA"/>
</dbReference>
<name>A0A1V8SPJ1_9PEZI</name>
<feature type="compositionally biased region" description="Polar residues" evidence="1">
    <location>
        <begin position="496"/>
        <end position="510"/>
    </location>
</feature>
<accession>A0A1V8SPJ1</accession>
<feature type="domain" description="GH64" evidence="2">
    <location>
        <begin position="44"/>
        <end position="409"/>
    </location>
</feature>
<dbReference type="PANTHER" id="PTHR38165:SF1">
    <property type="entry name" value="GLUCANASE B"/>
    <property type="match status" value="1"/>
</dbReference>
<dbReference type="InParanoid" id="A0A1V8SPJ1"/>
<sequence>MVGFKSVGPGLVLYALYITHIIAAPSTSGLDLELLARPPFVAAREVIVPLTLNLVNGLSSSNVYAYVTTTDLQTNQSILMTSTGAKLVPAPAKLYVPEKVPSDCGILLGPQGNTTSVPLGFPLSDARVYFAEGEMEFWAIRTEDGYSLTNPSCESGKTGFVEVNQASDGNTWANPSFVDFVGLASPFELKSESDKITIESMPVDGAARVCELLEKAAQGPGSPWSALCKRDDRGEVYQVASPMHGNATLFNGYWNATIDTVWDLIGKNGITFDLQSIAYGNVTCRMDTASSTMVCDGISQPFPKPLSNHIWGCVGGPPTGANNAHGHIGSRLRAAFHRGTLLLPGGMCQPSQPSSMYYQTGQVFNEYAKAVHAVSQDGRGYAFPVDDVKAAIMGPEVAGLVGMKDVTELTIFVGGRVGQGTGTAALPLPYTAVASAYTRSMIQTSGSSPTLPSAPSAYSSIVTALTSPSAVASSNGASTPSPAALTLSMQDKGMEHSSTPPSGATRTTSSPRIRTAWVTVTKIETAIVVQTATVMVSAPL</sequence>
<dbReference type="Gene3D" id="2.60.110.10">
    <property type="entry name" value="Thaumatin"/>
    <property type="match status" value="1"/>
</dbReference>
<protein>
    <recommendedName>
        <fullName evidence="2">GH64 domain-containing protein</fullName>
    </recommendedName>
</protein>
<proteinExistence type="predicted"/>
<reference evidence="4" key="1">
    <citation type="submission" date="2017-03" db="EMBL/GenBank/DDBJ databases">
        <title>Genomes of endolithic fungi from Antarctica.</title>
        <authorList>
            <person name="Coleine C."/>
            <person name="Masonjones S."/>
            <person name="Stajich J.E."/>
        </authorList>
    </citation>
    <scope>NUCLEOTIDE SEQUENCE [LARGE SCALE GENOMIC DNA]</scope>
    <source>
        <strain evidence="4">CCFEE 5527</strain>
    </source>
</reference>
<gene>
    <name evidence="3" type="ORF">B0A48_13600</name>
</gene>
<dbReference type="OrthoDB" id="10058186at2759"/>
<evidence type="ECO:0000256" key="1">
    <source>
        <dbReference type="SAM" id="MobiDB-lite"/>
    </source>
</evidence>
<keyword evidence="4" id="KW-1185">Reference proteome</keyword>
<evidence type="ECO:0000313" key="3">
    <source>
        <dbReference type="EMBL" id="OQO00911.1"/>
    </source>
</evidence>
<dbReference type="PANTHER" id="PTHR38165">
    <property type="match status" value="1"/>
</dbReference>
<dbReference type="AlphaFoldDB" id="A0A1V8SPJ1"/>
<dbReference type="PROSITE" id="PS52006">
    <property type="entry name" value="GH64"/>
    <property type="match status" value="1"/>
</dbReference>
<evidence type="ECO:0000259" key="2">
    <source>
        <dbReference type="PROSITE" id="PS52006"/>
    </source>
</evidence>
<dbReference type="Pfam" id="PF16483">
    <property type="entry name" value="Glyco_hydro_64"/>
    <property type="match status" value="1"/>
</dbReference>
<dbReference type="InterPro" id="IPR032477">
    <property type="entry name" value="Glyco_hydro_64"/>
</dbReference>
<organism evidence="3 4">
    <name type="scientific">Cryoendolithus antarcticus</name>
    <dbReference type="NCBI Taxonomy" id="1507870"/>
    <lineage>
        <taxon>Eukaryota</taxon>
        <taxon>Fungi</taxon>
        <taxon>Dikarya</taxon>
        <taxon>Ascomycota</taxon>
        <taxon>Pezizomycotina</taxon>
        <taxon>Dothideomycetes</taxon>
        <taxon>Dothideomycetidae</taxon>
        <taxon>Cladosporiales</taxon>
        <taxon>Cladosporiaceae</taxon>
        <taxon>Cryoendolithus</taxon>
    </lineage>
</organism>
<dbReference type="InterPro" id="IPR037176">
    <property type="entry name" value="Osmotin/thaumatin-like_sf"/>
</dbReference>
<dbReference type="Proteomes" id="UP000192596">
    <property type="component" value="Unassembled WGS sequence"/>
</dbReference>
<dbReference type="InterPro" id="IPR042517">
    <property type="entry name" value="Glyco_hydro_64_N_2"/>
</dbReference>
<dbReference type="Gene3D" id="3.30.920.50">
    <property type="entry name" value="Beta-1,3-glucanase, C-terminal domain"/>
    <property type="match status" value="1"/>
</dbReference>
<feature type="region of interest" description="Disordered" evidence="1">
    <location>
        <begin position="490"/>
        <end position="510"/>
    </location>
</feature>
<evidence type="ECO:0000313" key="4">
    <source>
        <dbReference type="Proteomes" id="UP000192596"/>
    </source>
</evidence>
<dbReference type="InterPro" id="IPR037398">
    <property type="entry name" value="Glyco_hydro_64_fam"/>
</dbReference>
<comment type="caution">
    <text evidence="3">The sequence shown here is derived from an EMBL/GenBank/DDBJ whole genome shotgun (WGS) entry which is preliminary data.</text>
</comment>